<evidence type="ECO:0000313" key="2">
    <source>
        <dbReference type="EMBL" id="PRX38642.1"/>
    </source>
</evidence>
<organism evidence="2 3">
    <name type="scientific">Planifilum fimeticola</name>
    <dbReference type="NCBI Taxonomy" id="201975"/>
    <lineage>
        <taxon>Bacteria</taxon>
        <taxon>Bacillati</taxon>
        <taxon>Bacillota</taxon>
        <taxon>Bacilli</taxon>
        <taxon>Bacillales</taxon>
        <taxon>Thermoactinomycetaceae</taxon>
        <taxon>Planifilum</taxon>
    </lineage>
</organism>
<proteinExistence type="predicted"/>
<evidence type="ECO:0000256" key="1">
    <source>
        <dbReference type="SAM" id="Coils"/>
    </source>
</evidence>
<gene>
    <name evidence="2" type="ORF">CLV97_14218</name>
</gene>
<comment type="caution">
    <text evidence="2">The sequence shown here is derived from an EMBL/GenBank/DDBJ whole genome shotgun (WGS) entry which is preliminary data.</text>
</comment>
<dbReference type="Proteomes" id="UP000237797">
    <property type="component" value="Unassembled WGS sequence"/>
</dbReference>
<evidence type="ECO:0000313" key="3">
    <source>
        <dbReference type="Proteomes" id="UP000237797"/>
    </source>
</evidence>
<protein>
    <submittedName>
        <fullName evidence="2">Uncharacterized protein</fullName>
    </submittedName>
</protein>
<feature type="coiled-coil region" evidence="1">
    <location>
        <begin position="23"/>
        <end position="50"/>
    </location>
</feature>
<keyword evidence="1" id="KW-0175">Coiled coil</keyword>
<dbReference type="RefSeq" id="WP_106346698.1">
    <property type="nucleotide sequence ID" value="NZ_PVNE01000042.1"/>
</dbReference>
<sequence>MNLNKEFAVELVEVVRHSLKKDFEEIHRRLDSIESRLERVEGQLAEVSEKVRYVVETTPSIIRANQSTLWNMEKTPVAFCATDVPLLTCLGTE</sequence>
<dbReference type="EMBL" id="PVNE01000042">
    <property type="protein sequence ID" value="PRX38642.1"/>
    <property type="molecule type" value="Genomic_DNA"/>
</dbReference>
<dbReference type="OrthoDB" id="2679795at2"/>
<name>A0A2T0LA64_9BACL</name>
<dbReference type="AlphaFoldDB" id="A0A2T0LA64"/>
<keyword evidence="3" id="KW-1185">Reference proteome</keyword>
<accession>A0A2T0LA64</accession>
<reference evidence="2 3" key="1">
    <citation type="submission" date="2018-03" db="EMBL/GenBank/DDBJ databases">
        <title>Genomic Encyclopedia of Archaeal and Bacterial Type Strains, Phase II (KMG-II): from individual species to whole genera.</title>
        <authorList>
            <person name="Goeker M."/>
        </authorList>
    </citation>
    <scope>NUCLEOTIDE SEQUENCE [LARGE SCALE GENOMIC DNA]</scope>
    <source>
        <strain evidence="2 3">DSM 44946</strain>
    </source>
</reference>